<dbReference type="GO" id="GO:0003676">
    <property type="term" value="F:nucleic acid binding"/>
    <property type="evidence" value="ECO:0007669"/>
    <property type="project" value="InterPro"/>
</dbReference>
<dbReference type="HAMAP" id="MF_00048">
    <property type="entry name" value="UPF0102"/>
    <property type="match status" value="1"/>
</dbReference>
<comment type="caution">
    <text evidence="3">The sequence shown here is derived from an EMBL/GenBank/DDBJ whole genome shotgun (WGS) entry which is preliminary data.</text>
</comment>
<dbReference type="InterPro" id="IPR003509">
    <property type="entry name" value="UPF0102_YraN-like"/>
</dbReference>
<evidence type="ECO:0000256" key="1">
    <source>
        <dbReference type="ARBA" id="ARBA00006738"/>
    </source>
</evidence>
<comment type="similarity">
    <text evidence="1 2">Belongs to the UPF0102 family.</text>
</comment>
<gene>
    <name evidence="3" type="ORF">IAC63_01100</name>
</gene>
<evidence type="ECO:0000313" key="3">
    <source>
        <dbReference type="EMBL" id="HIU65221.1"/>
    </source>
</evidence>
<dbReference type="PANTHER" id="PTHR34039:SF1">
    <property type="entry name" value="UPF0102 PROTEIN YRAN"/>
    <property type="match status" value="1"/>
</dbReference>
<evidence type="ECO:0000313" key="4">
    <source>
        <dbReference type="Proteomes" id="UP000824142"/>
    </source>
</evidence>
<protein>
    <recommendedName>
        <fullName evidence="2">UPF0102 protein IAC63_01100</fullName>
    </recommendedName>
</protein>
<dbReference type="Gene3D" id="3.40.1350.10">
    <property type="match status" value="1"/>
</dbReference>
<dbReference type="EMBL" id="DVNO01000006">
    <property type="protein sequence ID" value="HIU65221.1"/>
    <property type="molecule type" value="Genomic_DNA"/>
</dbReference>
<dbReference type="AlphaFoldDB" id="A0A9D1MS29"/>
<sequence>MTSYKTGIFSELLACIYLRLHGFRILKRRFVTGRYTGRAEIDIIAKRDNLILFIEVKHRKNLITGLDAVTKKQSIRLRNAAESYLAKIKWNGDARFDIIVITPPLKIKWIKEAF</sequence>
<dbReference type="Pfam" id="PF02021">
    <property type="entry name" value="UPF0102"/>
    <property type="match status" value="1"/>
</dbReference>
<dbReference type="InterPro" id="IPR011335">
    <property type="entry name" value="Restrct_endonuc-II-like"/>
</dbReference>
<proteinExistence type="inferred from homology"/>
<reference evidence="3" key="1">
    <citation type="submission" date="2020-10" db="EMBL/GenBank/DDBJ databases">
        <authorList>
            <person name="Gilroy R."/>
        </authorList>
    </citation>
    <scope>NUCLEOTIDE SEQUENCE</scope>
    <source>
        <strain evidence="3">CHK136-897</strain>
    </source>
</reference>
<dbReference type="InterPro" id="IPR011856">
    <property type="entry name" value="tRNA_endonuc-like_dom_sf"/>
</dbReference>
<organism evidence="3 4">
    <name type="scientific">Candidatus Enterousia avicola</name>
    <dbReference type="NCBI Taxonomy" id="2840787"/>
    <lineage>
        <taxon>Bacteria</taxon>
        <taxon>Pseudomonadati</taxon>
        <taxon>Pseudomonadota</taxon>
        <taxon>Alphaproteobacteria</taxon>
        <taxon>Candidatus Enterousia</taxon>
    </lineage>
</organism>
<reference evidence="3" key="2">
    <citation type="journal article" date="2021" name="PeerJ">
        <title>Extensive microbial diversity within the chicken gut microbiome revealed by metagenomics and culture.</title>
        <authorList>
            <person name="Gilroy R."/>
            <person name="Ravi A."/>
            <person name="Getino M."/>
            <person name="Pursley I."/>
            <person name="Horton D.L."/>
            <person name="Alikhan N.F."/>
            <person name="Baker D."/>
            <person name="Gharbi K."/>
            <person name="Hall N."/>
            <person name="Watson M."/>
            <person name="Adriaenssens E.M."/>
            <person name="Foster-Nyarko E."/>
            <person name="Jarju S."/>
            <person name="Secka A."/>
            <person name="Antonio M."/>
            <person name="Oren A."/>
            <person name="Chaudhuri R.R."/>
            <person name="La Ragione R."/>
            <person name="Hildebrand F."/>
            <person name="Pallen M.J."/>
        </authorList>
    </citation>
    <scope>NUCLEOTIDE SEQUENCE</scope>
    <source>
        <strain evidence="3">CHK136-897</strain>
    </source>
</reference>
<dbReference type="PANTHER" id="PTHR34039">
    <property type="entry name" value="UPF0102 PROTEIN YRAN"/>
    <property type="match status" value="1"/>
</dbReference>
<name>A0A9D1MS29_9PROT</name>
<dbReference type="SUPFAM" id="SSF52980">
    <property type="entry name" value="Restriction endonuclease-like"/>
    <property type="match status" value="1"/>
</dbReference>
<evidence type="ECO:0000256" key="2">
    <source>
        <dbReference type="HAMAP-Rule" id="MF_00048"/>
    </source>
</evidence>
<dbReference type="Proteomes" id="UP000824142">
    <property type="component" value="Unassembled WGS sequence"/>
</dbReference>
<accession>A0A9D1MS29</accession>